<reference evidence="11 12" key="1">
    <citation type="submission" date="2015-09" db="EMBL/GenBank/DDBJ databases">
        <authorList>
            <consortium name="Pathogen Informatics"/>
        </authorList>
    </citation>
    <scope>NUCLEOTIDE SEQUENCE [LARGE SCALE GENOMIC DNA]</scope>
    <source>
        <strain evidence="11 12">2789STDY5608872</strain>
    </source>
</reference>
<dbReference type="PIRSF" id="PIRSF006603">
    <property type="entry name" value="DinF"/>
    <property type="match status" value="1"/>
</dbReference>
<dbReference type="Pfam" id="PF01554">
    <property type="entry name" value="MatE"/>
    <property type="match status" value="2"/>
</dbReference>
<sequence>MMQDSIDFGTMNIPKLFRMMFIPTLLGMILSATINIADGIFVGRGVGNDALAAVNIVAPFFMLATGIGLMFGVGASIVASIHLSHQKVKVANINITQALSVSLCIMLSLSLLVMTFRAEVALLLGSSEQLLPSVLEYMNWIVPFLAFYMLLNIGLFIIRLDGSPTYAMLCSAIPALINLTLDYIFVFPLHWGLMGAALASAISVIVGSIMIVVYIVGFSKVLHLYRPKFSLKSILLTIRNIGYMVKLGSSAFLTEAAIACMMLVGNYIFMRYLGEDGVAAYSVACYCFPIVFMVNNAIAQSIQPIISYNYGIQQWKRVRQAFKLALLCAVVCGGLACVGTILFCPKVSSLFLGNHGNAYEIAISGIPYFSLGYVFFALNIVCIGYYQSIERFKPATLFTILRGIVIITLSFMYLPVVCGIKGIWLAVPLSELITFVIIVVYYLLKRTRA</sequence>
<evidence type="ECO:0000256" key="9">
    <source>
        <dbReference type="ARBA" id="ARBA00023251"/>
    </source>
</evidence>
<keyword evidence="4" id="KW-0813">Transport</keyword>
<name>A0A173QXI6_PARDI</name>
<feature type="transmembrane region" description="Helical" evidence="10">
    <location>
        <begin position="363"/>
        <end position="385"/>
    </location>
</feature>
<evidence type="ECO:0000313" key="11">
    <source>
        <dbReference type="EMBL" id="CUM69988.1"/>
    </source>
</evidence>
<feature type="transmembrane region" description="Helical" evidence="10">
    <location>
        <begin position="61"/>
        <end position="83"/>
    </location>
</feature>
<feature type="transmembrane region" description="Helical" evidence="10">
    <location>
        <begin position="21"/>
        <end position="41"/>
    </location>
</feature>
<dbReference type="InterPro" id="IPR048279">
    <property type="entry name" value="MdtK-like"/>
</dbReference>
<evidence type="ECO:0000256" key="4">
    <source>
        <dbReference type="ARBA" id="ARBA00022448"/>
    </source>
</evidence>
<dbReference type="GO" id="GO:0042910">
    <property type="term" value="F:xenobiotic transmembrane transporter activity"/>
    <property type="evidence" value="ECO:0007669"/>
    <property type="project" value="InterPro"/>
</dbReference>
<keyword evidence="8 10" id="KW-0472">Membrane</keyword>
<keyword evidence="6 10" id="KW-0812">Transmembrane</keyword>
<feature type="transmembrane region" description="Helical" evidence="10">
    <location>
        <begin position="397"/>
        <end position="416"/>
    </location>
</feature>
<comment type="similarity">
    <text evidence="2">Belongs to the multi antimicrobial extrusion (MATE) (TC 2.A.66.1) family. MepA subfamily.</text>
</comment>
<keyword evidence="5" id="KW-1003">Cell membrane</keyword>
<comment type="subcellular location">
    <subcellularLocation>
        <location evidence="1">Cell membrane</location>
        <topology evidence="1">Multi-pass membrane protein</topology>
    </subcellularLocation>
</comment>
<feature type="transmembrane region" description="Helical" evidence="10">
    <location>
        <begin position="137"/>
        <end position="158"/>
    </location>
</feature>
<proteinExistence type="inferred from homology"/>
<accession>A0A173QXI6</accession>
<dbReference type="GO" id="GO:0046677">
    <property type="term" value="P:response to antibiotic"/>
    <property type="evidence" value="ECO:0007669"/>
    <property type="project" value="UniProtKB-KW"/>
</dbReference>
<protein>
    <recommendedName>
        <fullName evidence="3">Multidrug export protein MepA</fullName>
    </recommendedName>
</protein>
<keyword evidence="7 10" id="KW-1133">Transmembrane helix</keyword>
<evidence type="ECO:0000313" key="12">
    <source>
        <dbReference type="Proteomes" id="UP000095591"/>
    </source>
</evidence>
<evidence type="ECO:0000256" key="5">
    <source>
        <dbReference type="ARBA" id="ARBA00022475"/>
    </source>
</evidence>
<dbReference type="EMBL" id="CYXP01000001">
    <property type="protein sequence ID" value="CUM69988.1"/>
    <property type="molecule type" value="Genomic_DNA"/>
</dbReference>
<evidence type="ECO:0000256" key="10">
    <source>
        <dbReference type="SAM" id="Phobius"/>
    </source>
</evidence>
<dbReference type="GO" id="GO:0015297">
    <property type="term" value="F:antiporter activity"/>
    <property type="evidence" value="ECO:0007669"/>
    <property type="project" value="InterPro"/>
</dbReference>
<feature type="transmembrane region" description="Helical" evidence="10">
    <location>
        <begin position="422"/>
        <end position="444"/>
    </location>
</feature>
<feature type="transmembrane region" description="Helical" evidence="10">
    <location>
        <begin position="280"/>
        <end position="299"/>
    </location>
</feature>
<dbReference type="RefSeq" id="WP_039848585.1">
    <property type="nucleotide sequence ID" value="NZ_CACRUW010000007.1"/>
</dbReference>
<dbReference type="PANTHER" id="PTHR43823">
    <property type="entry name" value="SPORULATION PROTEIN YKVU"/>
    <property type="match status" value="1"/>
</dbReference>
<dbReference type="InterPro" id="IPR051327">
    <property type="entry name" value="MATE_MepA_subfamily"/>
</dbReference>
<feature type="transmembrane region" description="Helical" evidence="10">
    <location>
        <begin position="243"/>
        <end position="268"/>
    </location>
</feature>
<dbReference type="CDD" id="cd13143">
    <property type="entry name" value="MATE_MepA_like"/>
    <property type="match status" value="1"/>
</dbReference>
<dbReference type="GO" id="GO:0005886">
    <property type="term" value="C:plasma membrane"/>
    <property type="evidence" value="ECO:0007669"/>
    <property type="project" value="UniProtKB-SubCell"/>
</dbReference>
<feature type="transmembrane region" description="Helical" evidence="10">
    <location>
        <begin position="198"/>
        <end position="222"/>
    </location>
</feature>
<evidence type="ECO:0000256" key="2">
    <source>
        <dbReference type="ARBA" id="ARBA00008417"/>
    </source>
</evidence>
<evidence type="ECO:0000256" key="8">
    <source>
        <dbReference type="ARBA" id="ARBA00023136"/>
    </source>
</evidence>
<dbReference type="InterPro" id="IPR045070">
    <property type="entry name" value="MATE_MepA-like"/>
</dbReference>
<keyword evidence="9" id="KW-0046">Antibiotic resistance</keyword>
<feature type="transmembrane region" description="Helical" evidence="10">
    <location>
        <begin position="95"/>
        <end position="117"/>
    </location>
</feature>
<evidence type="ECO:0000256" key="6">
    <source>
        <dbReference type="ARBA" id="ARBA00022692"/>
    </source>
</evidence>
<feature type="transmembrane region" description="Helical" evidence="10">
    <location>
        <begin position="320"/>
        <end position="343"/>
    </location>
</feature>
<dbReference type="Proteomes" id="UP000095591">
    <property type="component" value="Unassembled WGS sequence"/>
</dbReference>
<feature type="transmembrane region" description="Helical" evidence="10">
    <location>
        <begin position="165"/>
        <end position="186"/>
    </location>
</feature>
<dbReference type="PANTHER" id="PTHR43823:SF3">
    <property type="entry name" value="MULTIDRUG EXPORT PROTEIN MEPA"/>
    <property type="match status" value="1"/>
</dbReference>
<evidence type="ECO:0000256" key="3">
    <source>
        <dbReference type="ARBA" id="ARBA00022106"/>
    </source>
</evidence>
<evidence type="ECO:0000256" key="1">
    <source>
        <dbReference type="ARBA" id="ARBA00004651"/>
    </source>
</evidence>
<dbReference type="AlphaFoldDB" id="A0A173QXI6"/>
<evidence type="ECO:0000256" key="7">
    <source>
        <dbReference type="ARBA" id="ARBA00022989"/>
    </source>
</evidence>
<gene>
    <name evidence="11" type="primary">mepA_1</name>
    <name evidence="11" type="ORF">ERS852429_00079</name>
</gene>
<organism evidence="11 12">
    <name type="scientific">Parabacteroides distasonis</name>
    <dbReference type="NCBI Taxonomy" id="823"/>
    <lineage>
        <taxon>Bacteria</taxon>
        <taxon>Pseudomonadati</taxon>
        <taxon>Bacteroidota</taxon>
        <taxon>Bacteroidia</taxon>
        <taxon>Bacteroidales</taxon>
        <taxon>Tannerellaceae</taxon>
        <taxon>Parabacteroides</taxon>
    </lineage>
</organism>
<dbReference type="InterPro" id="IPR002528">
    <property type="entry name" value="MATE_fam"/>
</dbReference>